<accession>A0A182JFL4</accession>
<protein>
    <submittedName>
        <fullName evidence="1">Uncharacterized protein</fullName>
    </submittedName>
</protein>
<proteinExistence type="predicted"/>
<dbReference type="VEuPathDB" id="VectorBase:AATE017161"/>
<organism evidence="1">
    <name type="scientific">Anopheles atroparvus</name>
    <name type="common">European mosquito</name>
    <dbReference type="NCBI Taxonomy" id="41427"/>
    <lineage>
        <taxon>Eukaryota</taxon>
        <taxon>Metazoa</taxon>
        <taxon>Ecdysozoa</taxon>
        <taxon>Arthropoda</taxon>
        <taxon>Hexapoda</taxon>
        <taxon>Insecta</taxon>
        <taxon>Pterygota</taxon>
        <taxon>Neoptera</taxon>
        <taxon>Endopterygota</taxon>
        <taxon>Diptera</taxon>
        <taxon>Nematocera</taxon>
        <taxon>Culicoidea</taxon>
        <taxon>Culicidae</taxon>
        <taxon>Anophelinae</taxon>
        <taxon>Anopheles</taxon>
    </lineage>
</organism>
<dbReference type="EnsemblMetazoa" id="AATE017161-RA">
    <property type="protein sequence ID" value="AATE017161-PA.1"/>
    <property type="gene ID" value="AATE017161"/>
</dbReference>
<sequence length="189" mass="20831">MLRRDFGSPTEDPSVPARFDRYCVLRPSSTLSRSTRSSSMSSMSNIGTCPPSSAGWWRKVPETEGFARTRFKPAGGHDADDSLELACHNSADHDQPAQGRRAGRPFNLVPLAVKALQSFSGPEKLAGDGEQAQLCPEGLLTVFKGFHGKLYYDYSSCCITNRSTALDQNGHDLPSRPQHMKFQQQQLNL</sequence>
<name>A0A182JFL4_ANOAO</name>
<reference evidence="1" key="1">
    <citation type="submission" date="2022-08" db="UniProtKB">
        <authorList>
            <consortium name="EnsemblMetazoa"/>
        </authorList>
    </citation>
    <scope>IDENTIFICATION</scope>
    <source>
        <strain evidence="1">EBRO</strain>
    </source>
</reference>
<evidence type="ECO:0000313" key="1">
    <source>
        <dbReference type="EnsemblMetazoa" id="AATE017161-PA.1"/>
    </source>
</evidence>
<dbReference type="AlphaFoldDB" id="A0A182JFL4"/>